<reference evidence="2" key="1">
    <citation type="submission" date="2020-05" db="EMBL/GenBank/DDBJ databases">
        <title>Evolutionary and genomic comparisons of hybrid uninucleate and nonhybrid Rhizoctonia fungi.</title>
        <authorList>
            <person name="Li C."/>
            <person name="Chen X."/>
        </authorList>
    </citation>
    <scope>NUCLEOTIDE SEQUENCE</scope>
    <source>
        <strain evidence="2">AG-1 IA</strain>
    </source>
</reference>
<gene>
    <name evidence="2" type="ORF">RhiXN_02420</name>
</gene>
<feature type="region of interest" description="Disordered" evidence="1">
    <location>
        <begin position="889"/>
        <end position="923"/>
    </location>
</feature>
<accession>A0A8H8NSE7</accession>
<feature type="compositionally biased region" description="Polar residues" evidence="1">
    <location>
        <begin position="62"/>
        <end position="71"/>
    </location>
</feature>
<evidence type="ECO:0000313" key="3">
    <source>
        <dbReference type="Proteomes" id="UP000650533"/>
    </source>
</evidence>
<protein>
    <submittedName>
        <fullName evidence="2">Capsular polysaccharide export protein</fullName>
    </submittedName>
</protein>
<dbReference type="EMBL" id="CP059660">
    <property type="protein sequence ID" value="QRW17498.1"/>
    <property type="molecule type" value="Genomic_DNA"/>
</dbReference>
<dbReference type="GeneID" id="67024702"/>
<feature type="region of interest" description="Disordered" evidence="1">
    <location>
        <begin position="936"/>
        <end position="968"/>
    </location>
</feature>
<feature type="compositionally biased region" description="Polar residues" evidence="1">
    <location>
        <begin position="954"/>
        <end position="968"/>
    </location>
</feature>
<evidence type="ECO:0000313" key="2">
    <source>
        <dbReference type="EMBL" id="QRW17498.1"/>
    </source>
</evidence>
<dbReference type="RefSeq" id="XP_043177735.1">
    <property type="nucleotide sequence ID" value="XM_043322239.1"/>
</dbReference>
<dbReference type="AlphaFoldDB" id="A0A8H8NSE7"/>
<proteinExistence type="predicted"/>
<sequence>MNHERALDDLIGITEIKGRVFQILQDCKDGALQNLSDGYIPHSSIVLHKLSTIAPPPWLGTLDQTANNHSDPNSEKKQTWNVPQIVRSLSEPSEDIPPEGLSGGWNEVFGEQMERRFATVDPERFSGFLDGVENASYQIPQGMLYGVGGQLPQSLMKALLLEDDNTEEVSWLPGDHVQLDSDSDSLEEPNNSLAVPRFLKSLPYLGSEDDQNKALLTGCHKRRPLRLNWARDPLPIEPESLTAGLTVDSLSLTVKSPQFTSNISLHVCPPRGSTLTTDIGLLVLINGKVTKLSHIPNFTWGHVGSANPFRINVFFPNYEKGKNAGGRYITMLNAQDCSLWYTEVVRQAIMQAEMRCAPQLRHAVTSLQQELPVTYSNAESLVNGGNQGRLHRGYPVCHEVFNIIALLAREIVENTRRLAKFKGFFFHIWGSGLKSLGHQIPNERGSALLCIFKEYPFVDWSLQNPQDIVVDIGLEINIKQEELSLDTNDLTLLWKLSVLKQLIWPAWRKGHVNSYMHSRVVAGLSAAPRSLISHSFYYSHAYMKDKVVTYHHCDSSIGIGFSPKDGLNNTDQYNNEIAKLTKGWTQSTGCYGVQLEWRCGIWASEQILRLDPSLWVQRFLMKGAILAFKTHHVVQLKVTFLRAYDYFFCRVQVLPAPQRRSEEVLLLAAVLHYLMHGLVKRPDEMSSSRYMAKGLGILSRAMSYGFASFTEYKILQYSARHTPAGARLKPTLSLSKTDQFIIRALENMQQKNAAKRVMRTGKKLIQKSNNPTTPSNSAPCQLTTETEDFVFFDHLINEDLSGWLWSKFPIQDQTEVPNLRSFEGPFQLKLWKNSVGPGVKCKSRISWAGFQNVISQLFPDDWVMKDRGQMWDSYQAVVLDPIIKRLEQEDKANRATRANKGPGNPGYKGRHPMPGKSSQTTTGTTTFLSIPITKTSCLPSEQRPGSPRPLESPPLTTLTDPVSTGPSSLGPRTTWINGHPQIHPWAGTWGMINPLSPTSMTGIRSSQDVIPSNNPRLMPNYLIPQQPLITYQWVNDGSATGLEEPYAVQSGDTSAGLAFFVCRGNVGASVEDVVRAPVLKHTRRLAEWHLDIEEIDPEWWIPISTVREWLAAEIENWKNKLPSGLGGYVDNLTPEDVYYMILEHKMSIEDLHDWLKQWAMQAAQNDLSRSISNLAIHELSDEGGHESDLESNKAMNKWNPLDYADGM</sequence>
<name>A0A8H8NSE7_9AGAM</name>
<organism evidence="2 3">
    <name type="scientific">Rhizoctonia solani</name>
    <dbReference type="NCBI Taxonomy" id="456999"/>
    <lineage>
        <taxon>Eukaryota</taxon>
        <taxon>Fungi</taxon>
        <taxon>Dikarya</taxon>
        <taxon>Basidiomycota</taxon>
        <taxon>Agaricomycotina</taxon>
        <taxon>Agaricomycetes</taxon>
        <taxon>Cantharellales</taxon>
        <taxon>Ceratobasidiaceae</taxon>
        <taxon>Rhizoctonia</taxon>
    </lineage>
</organism>
<evidence type="ECO:0000256" key="1">
    <source>
        <dbReference type="SAM" id="MobiDB-lite"/>
    </source>
</evidence>
<feature type="region of interest" description="Disordered" evidence="1">
    <location>
        <begin position="62"/>
        <end position="81"/>
    </location>
</feature>
<dbReference type="KEGG" id="rsx:RhiXN_02420"/>
<dbReference type="Proteomes" id="UP000650533">
    <property type="component" value="Chromosome 3"/>
</dbReference>